<dbReference type="Proteomes" id="UP000079169">
    <property type="component" value="Unplaced"/>
</dbReference>
<feature type="compositionally biased region" description="Low complexity" evidence="1">
    <location>
        <begin position="349"/>
        <end position="386"/>
    </location>
</feature>
<evidence type="ECO:0000313" key="3">
    <source>
        <dbReference type="Proteomes" id="UP000079169"/>
    </source>
</evidence>
<feature type="compositionally biased region" description="Basic residues" evidence="1">
    <location>
        <begin position="132"/>
        <end position="143"/>
    </location>
</feature>
<feature type="region of interest" description="Disordered" evidence="1">
    <location>
        <begin position="96"/>
        <end position="145"/>
    </location>
</feature>
<feature type="compositionally biased region" description="Polar residues" evidence="1">
    <location>
        <begin position="406"/>
        <end position="423"/>
    </location>
</feature>
<sequence length="605" mass="64660">MFWNFKAIWSMENASGDTKPATKQVLPRRIFPWDEQLRCYLREIVEIKARCFRIMNCRKDTEEDYIKEYLDTRIKPLWPDGWMKVPVLLREGRSQPNVRGKKYTPKPASKKIVQHTPQTTQTPMPKPEPHQHSKHQPPPKHKASEHMLLSAQAQTLLSSLAAVNSLSYQKSSSESVATSTPSLFSQIQSSLSKVPASQSSATNTEPSPPTSASVSNVTPTTTNSNVKKVPPPQPKPSSSPSPHTISNLINTTKAHVSSSKYNYPPEVLTTPPVSSNSFSVKPPGDLLPASTSLSSLLLHTSAQSYLPSLAYGLSSLSSSTGKPVLSLSQPLSKSCSTSTSPVYKLPPFSQPMTFPSPSSSPTLSRKSASPHSSSSPPKKRMSTPSPTLGEPSNILDLSPKGPPASISYSSKQDRSVSPLSSKPINRDPPPKPSPLRESPSLAEVSVSAASALSQMIHDSLLSTPSGGHKVESNRTHDSGGSHRAHESNRISNESPSGGSHRVSDILKTGYSAGAGGVIATSGPTSAVPKPTAVHPTTPNPESRPEATKSGGSVLDSQPRERKSSRSSSKDSDGKESEIVADVLKSLMSLNQMSESSAGSPDKSKV</sequence>
<dbReference type="RefSeq" id="XP_017300126.2">
    <property type="nucleotide sequence ID" value="XM_017444637.2"/>
</dbReference>
<dbReference type="PaxDb" id="121845-A0A1S4ED24"/>
<evidence type="ECO:0000259" key="2">
    <source>
        <dbReference type="Pfam" id="PF14075"/>
    </source>
</evidence>
<dbReference type="InterPro" id="IPR026947">
    <property type="entry name" value="UBN_middle_dom"/>
</dbReference>
<feature type="region of interest" description="Disordered" evidence="1">
    <location>
        <begin position="349"/>
        <end position="605"/>
    </location>
</feature>
<protein>
    <submittedName>
        <fullName evidence="4">Ubinuclein-2-like</fullName>
    </submittedName>
</protein>
<gene>
    <name evidence="4" type="primary">LOC108252570</name>
</gene>
<feature type="compositionally biased region" description="Low complexity" evidence="1">
    <location>
        <begin position="210"/>
        <end position="228"/>
    </location>
</feature>
<feature type="compositionally biased region" description="Polar residues" evidence="1">
    <location>
        <begin position="195"/>
        <end position="205"/>
    </location>
</feature>
<feature type="compositionally biased region" description="Low complexity" evidence="1">
    <location>
        <begin position="114"/>
        <end position="123"/>
    </location>
</feature>
<feature type="compositionally biased region" description="Polar residues" evidence="1">
    <location>
        <begin position="327"/>
        <end position="340"/>
    </location>
</feature>
<feature type="compositionally biased region" description="Low complexity" evidence="1">
    <location>
        <begin position="435"/>
        <end position="453"/>
    </location>
</feature>
<keyword evidence="3" id="KW-1185">Reference proteome</keyword>
<dbReference type="AlphaFoldDB" id="A0A1S4ED24"/>
<dbReference type="KEGG" id="dci:108252570"/>
<dbReference type="STRING" id="121845.A0A1S4ED24"/>
<evidence type="ECO:0000313" key="4">
    <source>
        <dbReference type="RefSeq" id="XP_017300126.2"/>
    </source>
</evidence>
<organism evidence="3 4">
    <name type="scientific">Diaphorina citri</name>
    <name type="common">Asian citrus psyllid</name>
    <dbReference type="NCBI Taxonomy" id="121845"/>
    <lineage>
        <taxon>Eukaryota</taxon>
        <taxon>Metazoa</taxon>
        <taxon>Ecdysozoa</taxon>
        <taxon>Arthropoda</taxon>
        <taxon>Hexapoda</taxon>
        <taxon>Insecta</taxon>
        <taxon>Pterygota</taxon>
        <taxon>Neoptera</taxon>
        <taxon>Paraneoptera</taxon>
        <taxon>Hemiptera</taxon>
        <taxon>Sternorrhyncha</taxon>
        <taxon>Psylloidea</taxon>
        <taxon>Psyllidae</taxon>
        <taxon>Diaphorininae</taxon>
        <taxon>Diaphorina</taxon>
    </lineage>
</organism>
<feature type="compositionally biased region" description="Pro residues" evidence="1">
    <location>
        <begin position="229"/>
        <end position="239"/>
    </location>
</feature>
<name>A0A1S4ED24_DIACI</name>
<dbReference type="Pfam" id="PF14075">
    <property type="entry name" value="UBN_AB"/>
    <property type="match status" value="1"/>
</dbReference>
<feature type="region of interest" description="Disordered" evidence="1">
    <location>
        <begin position="195"/>
        <end position="246"/>
    </location>
</feature>
<feature type="compositionally biased region" description="Basic residues" evidence="1">
    <location>
        <begin position="99"/>
        <end position="113"/>
    </location>
</feature>
<accession>A0A1S4ED24</accession>
<feature type="domain" description="Ubinuclein middle" evidence="2">
    <location>
        <begin position="13"/>
        <end position="86"/>
    </location>
</feature>
<feature type="compositionally biased region" description="Basic and acidic residues" evidence="1">
    <location>
        <begin position="557"/>
        <end position="577"/>
    </location>
</feature>
<proteinExistence type="predicted"/>
<feature type="compositionally biased region" description="Polar residues" evidence="1">
    <location>
        <begin position="587"/>
        <end position="598"/>
    </location>
</feature>
<dbReference type="GeneID" id="108252570"/>
<evidence type="ECO:0000256" key="1">
    <source>
        <dbReference type="SAM" id="MobiDB-lite"/>
    </source>
</evidence>
<feature type="compositionally biased region" description="Basic and acidic residues" evidence="1">
    <location>
        <begin position="468"/>
        <end position="488"/>
    </location>
</feature>
<feature type="region of interest" description="Disordered" evidence="1">
    <location>
        <begin position="321"/>
        <end position="340"/>
    </location>
</feature>
<reference evidence="4" key="1">
    <citation type="submission" date="2025-08" db="UniProtKB">
        <authorList>
            <consortium name="RefSeq"/>
        </authorList>
    </citation>
    <scope>IDENTIFICATION</scope>
</reference>